<keyword evidence="4" id="KW-1185">Reference proteome</keyword>
<evidence type="ECO:0000313" key="4">
    <source>
        <dbReference type="Proteomes" id="UP001252186"/>
    </source>
</evidence>
<dbReference type="SUPFAM" id="SSF89550">
    <property type="entry name" value="PHP domain-like"/>
    <property type="match status" value="1"/>
</dbReference>
<evidence type="ECO:0000313" key="3">
    <source>
        <dbReference type="EMBL" id="MDT0553921.1"/>
    </source>
</evidence>
<evidence type="ECO:0000256" key="1">
    <source>
        <dbReference type="SAM" id="SignalP"/>
    </source>
</evidence>
<dbReference type="InterPro" id="IPR003141">
    <property type="entry name" value="Pol/His_phosphatase_N"/>
</dbReference>
<feature type="chain" id="PRO_5047494331" evidence="1">
    <location>
        <begin position="19"/>
        <end position="389"/>
    </location>
</feature>
<dbReference type="InterPro" id="IPR052018">
    <property type="entry name" value="PHP_domain"/>
</dbReference>
<evidence type="ECO:0000259" key="2">
    <source>
        <dbReference type="SMART" id="SM00481"/>
    </source>
</evidence>
<comment type="caution">
    <text evidence="3">The sequence shown here is derived from an EMBL/GenBank/DDBJ whole genome shotgun (WGS) entry which is preliminary data.</text>
</comment>
<dbReference type="InterPro" id="IPR016195">
    <property type="entry name" value="Pol/histidinol_Pase-like"/>
</dbReference>
<dbReference type="Proteomes" id="UP001252186">
    <property type="component" value="Unassembled WGS sequence"/>
</dbReference>
<proteinExistence type="predicted"/>
<dbReference type="RefSeq" id="WP_311594005.1">
    <property type="nucleotide sequence ID" value="NZ_JAVRHV010000006.1"/>
</dbReference>
<dbReference type="Gene3D" id="3.20.20.140">
    <property type="entry name" value="Metal-dependent hydrolases"/>
    <property type="match status" value="1"/>
</dbReference>
<feature type="domain" description="Polymerase/histidinol phosphatase N-terminal" evidence="2">
    <location>
        <begin position="25"/>
        <end position="89"/>
    </location>
</feature>
<keyword evidence="1" id="KW-0732">Signal</keyword>
<protein>
    <submittedName>
        <fullName evidence="3">Histidinol-phosphatase</fullName>
    </submittedName>
</protein>
<dbReference type="PANTHER" id="PTHR42924">
    <property type="entry name" value="EXONUCLEASE"/>
    <property type="match status" value="1"/>
</dbReference>
<sequence length="389" mass="44902">MKLITKLCIFFFCFCSFAQQNWLKGNLHTHSLWSDGDDFPEMIIKWYKDNGYQFVAISDHNTIADEIRWIKMKDREVKNKTLLKYKTTFGDWVEAKDSLNETYVRLKTYKEYKNKMETVGKFTIIKSEEVTSSFQKKPIHINVSNLQEYIPPFTGNSVVEVMQKTLDHVHEQREKTNTPMIAHINHPNFGYGITAEDMKKLTGEQFFEVYNGHPAVHNEGDHEHMSIEEMWDIINVSYYKQGKPLLYGIGTDDSHHYHKFAPELSNTGRGWIMVNTIDNEPNAIITAMEKGLFYASSGVTLSTVSVSKSEYSIAIEKVPGNNYEIIFYGLKKGTDKVIELSKTNGTNARYSFQNNDVFVRAKINSTYKIKNPYKEGETAQAWTQPVLVK</sequence>
<gene>
    <name evidence="3" type="ORF">RM519_11735</name>
</gene>
<name>A0ABU2Y6U8_9FLAO</name>
<feature type="signal peptide" evidence="1">
    <location>
        <begin position="1"/>
        <end position="18"/>
    </location>
</feature>
<dbReference type="SMART" id="SM00481">
    <property type="entry name" value="POLIIIAc"/>
    <property type="match status" value="1"/>
</dbReference>
<organism evidence="3 4">
    <name type="scientific">Urechidicola vernalis</name>
    <dbReference type="NCBI Taxonomy" id="3075600"/>
    <lineage>
        <taxon>Bacteria</taxon>
        <taxon>Pseudomonadati</taxon>
        <taxon>Bacteroidota</taxon>
        <taxon>Flavobacteriia</taxon>
        <taxon>Flavobacteriales</taxon>
        <taxon>Flavobacteriaceae</taxon>
        <taxon>Urechidicola</taxon>
    </lineage>
</organism>
<dbReference type="EMBL" id="JAVRHV010000006">
    <property type="protein sequence ID" value="MDT0553921.1"/>
    <property type="molecule type" value="Genomic_DNA"/>
</dbReference>
<dbReference type="PANTHER" id="PTHR42924:SF11">
    <property type="entry name" value="POLYMERASE_HISTIDINOL PHOSPHATASE N-TERMINAL DOMAIN-CONTAINING PROTEIN"/>
    <property type="match status" value="1"/>
</dbReference>
<accession>A0ABU2Y6U8</accession>
<reference evidence="3 4" key="1">
    <citation type="submission" date="2023-09" db="EMBL/GenBank/DDBJ databases">
        <authorList>
            <person name="Rey-Velasco X."/>
        </authorList>
    </citation>
    <scope>NUCLEOTIDE SEQUENCE [LARGE SCALE GENOMIC DNA]</scope>
    <source>
        <strain evidence="3 4">P050</strain>
    </source>
</reference>